<comment type="caution">
    <text evidence="3">The sequence shown here is derived from an EMBL/GenBank/DDBJ whole genome shotgun (WGS) entry which is preliminary data.</text>
</comment>
<evidence type="ECO:0000313" key="3">
    <source>
        <dbReference type="EMBL" id="OQD77412.1"/>
    </source>
</evidence>
<feature type="non-terminal residue" evidence="3">
    <location>
        <position position="142"/>
    </location>
</feature>
<feature type="domain" description="HTH CENPB-type" evidence="2">
    <location>
        <begin position="40"/>
        <end position="112"/>
    </location>
</feature>
<dbReference type="Proteomes" id="UP000191672">
    <property type="component" value="Unassembled WGS sequence"/>
</dbReference>
<keyword evidence="4" id="KW-1185">Reference proteome</keyword>
<dbReference type="SMART" id="SM00674">
    <property type="entry name" value="CENPB"/>
    <property type="match status" value="1"/>
</dbReference>
<dbReference type="PROSITE" id="PS51253">
    <property type="entry name" value="HTH_CENPB"/>
    <property type="match status" value="1"/>
</dbReference>
<dbReference type="EMBL" id="MDYN01000104">
    <property type="protein sequence ID" value="OQD77412.1"/>
    <property type="molecule type" value="Genomic_DNA"/>
</dbReference>
<dbReference type="GO" id="GO:0003677">
    <property type="term" value="F:DNA binding"/>
    <property type="evidence" value="ECO:0007669"/>
    <property type="project" value="UniProtKB-KW"/>
</dbReference>
<dbReference type="STRING" id="416450.A0A1V6PL99"/>
<gene>
    <name evidence="3" type="ORF">PENANT_c104G02362</name>
</gene>
<reference evidence="4" key="1">
    <citation type="journal article" date="2017" name="Nat. Microbiol.">
        <title>Global analysis of biosynthetic gene clusters reveals vast potential of secondary metabolite production in Penicillium species.</title>
        <authorList>
            <person name="Nielsen J.C."/>
            <person name="Grijseels S."/>
            <person name="Prigent S."/>
            <person name="Ji B."/>
            <person name="Dainat J."/>
            <person name="Nielsen K.F."/>
            <person name="Frisvad J.C."/>
            <person name="Workman M."/>
            <person name="Nielsen J."/>
        </authorList>
    </citation>
    <scope>NUCLEOTIDE SEQUENCE [LARGE SCALE GENOMIC DNA]</scope>
    <source>
        <strain evidence="4">IBT 31811</strain>
    </source>
</reference>
<evidence type="ECO:0000313" key="4">
    <source>
        <dbReference type="Proteomes" id="UP000191672"/>
    </source>
</evidence>
<name>A0A1V6PL99_9EURO</name>
<protein>
    <recommendedName>
        <fullName evidence="2">HTH CENPB-type domain-containing protein</fullName>
    </recommendedName>
</protein>
<dbReference type="InterPro" id="IPR006600">
    <property type="entry name" value="HTH_CenpB_DNA-bd_dom"/>
</dbReference>
<sequence>MPPIRSQCSQKRVEQEAAAVFDVPRSTLSARLNGITYRAETRANSHKLTVFEEESLYNWILSLDDRGAAPRPRTVREAADLLLKARGSTPPITVGEKWVENFVKRHPDLSTRFSRSYDYRRAQCEDEKAILMWFNFVKATIE</sequence>
<evidence type="ECO:0000259" key="2">
    <source>
        <dbReference type="PROSITE" id="PS51253"/>
    </source>
</evidence>
<evidence type="ECO:0000256" key="1">
    <source>
        <dbReference type="ARBA" id="ARBA00023125"/>
    </source>
</evidence>
<keyword evidence="1" id="KW-0238">DNA-binding</keyword>
<accession>A0A1V6PL99</accession>
<dbReference type="Pfam" id="PF03221">
    <property type="entry name" value="HTH_Tnp_Tc5"/>
    <property type="match status" value="1"/>
</dbReference>
<organism evidence="3 4">
    <name type="scientific">Penicillium antarcticum</name>
    <dbReference type="NCBI Taxonomy" id="416450"/>
    <lineage>
        <taxon>Eukaryota</taxon>
        <taxon>Fungi</taxon>
        <taxon>Dikarya</taxon>
        <taxon>Ascomycota</taxon>
        <taxon>Pezizomycotina</taxon>
        <taxon>Eurotiomycetes</taxon>
        <taxon>Eurotiomycetidae</taxon>
        <taxon>Eurotiales</taxon>
        <taxon>Aspergillaceae</taxon>
        <taxon>Penicillium</taxon>
    </lineage>
</organism>
<proteinExistence type="predicted"/>
<dbReference type="AlphaFoldDB" id="A0A1V6PL99"/>